<comment type="similarity">
    <text evidence="1 3">Belongs to the short-chain dehydrogenases/reductases (SDR) family.</text>
</comment>
<name>A0A0N1F6V1_9HYPH</name>
<evidence type="ECO:0000256" key="2">
    <source>
        <dbReference type="ARBA" id="ARBA00023002"/>
    </source>
</evidence>
<dbReference type="AlphaFoldDB" id="A0A0N1F6V1"/>
<dbReference type="EMBL" id="LGSZ01000031">
    <property type="protein sequence ID" value="KPH81282.1"/>
    <property type="molecule type" value="Genomic_DNA"/>
</dbReference>
<evidence type="ECO:0000313" key="5">
    <source>
        <dbReference type="Proteomes" id="UP000037822"/>
    </source>
</evidence>
<dbReference type="FunFam" id="3.40.50.720:FF:000084">
    <property type="entry name" value="Short-chain dehydrogenase reductase"/>
    <property type="match status" value="1"/>
</dbReference>
<gene>
    <name evidence="4" type="ORF">AE618_09715</name>
</gene>
<dbReference type="PRINTS" id="PR00081">
    <property type="entry name" value="GDHRDH"/>
</dbReference>
<dbReference type="PATRIC" id="fig|1526658.3.peg.5436"/>
<dbReference type="SUPFAM" id="SSF51735">
    <property type="entry name" value="NAD(P)-binding Rossmann-fold domains"/>
    <property type="match status" value="1"/>
</dbReference>
<reference evidence="4 5" key="1">
    <citation type="submission" date="2015-07" db="EMBL/GenBank/DDBJ databases">
        <title>Whole genome sequencing of Bosea vaviloviae isolated from cave pool.</title>
        <authorList>
            <person name="Tan N.E.H."/>
            <person name="Lee Y.P."/>
            <person name="Gan H.M."/>
            <person name="Barton H."/>
            <person name="Savka M.A."/>
        </authorList>
    </citation>
    <scope>NUCLEOTIDE SEQUENCE [LARGE SCALE GENOMIC DNA]</scope>
    <source>
        <strain evidence="4 5">SD260</strain>
    </source>
</reference>
<comment type="caution">
    <text evidence="4">The sequence shown here is derived from an EMBL/GenBank/DDBJ whole genome shotgun (WGS) entry which is preliminary data.</text>
</comment>
<evidence type="ECO:0000256" key="3">
    <source>
        <dbReference type="RuleBase" id="RU000363"/>
    </source>
</evidence>
<dbReference type="Pfam" id="PF00106">
    <property type="entry name" value="adh_short"/>
    <property type="match status" value="1"/>
</dbReference>
<keyword evidence="5" id="KW-1185">Reference proteome</keyword>
<dbReference type="PROSITE" id="PS00061">
    <property type="entry name" value="ADH_SHORT"/>
    <property type="match status" value="1"/>
</dbReference>
<dbReference type="CDD" id="cd05233">
    <property type="entry name" value="SDR_c"/>
    <property type="match status" value="1"/>
</dbReference>
<dbReference type="InterPro" id="IPR036291">
    <property type="entry name" value="NAD(P)-bd_dom_sf"/>
</dbReference>
<dbReference type="InterPro" id="IPR002347">
    <property type="entry name" value="SDR_fam"/>
</dbReference>
<dbReference type="PANTHER" id="PTHR43669:SF12">
    <property type="entry name" value="BLR5618 PROTEIN"/>
    <property type="match status" value="1"/>
</dbReference>
<dbReference type="PRINTS" id="PR00080">
    <property type="entry name" value="SDRFAMILY"/>
</dbReference>
<organism evidence="4 5">
    <name type="scientific">Bosea vaviloviae</name>
    <dbReference type="NCBI Taxonomy" id="1526658"/>
    <lineage>
        <taxon>Bacteria</taxon>
        <taxon>Pseudomonadati</taxon>
        <taxon>Pseudomonadota</taxon>
        <taxon>Alphaproteobacteria</taxon>
        <taxon>Hyphomicrobiales</taxon>
        <taxon>Boseaceae</taxon>
        <taxon>Bosea</taxon>
    </lineage>
</organism>
<keyword evidence="2" id="KW-0560">Oxidoreductase</keyword>
<dbReference type="PANTHER" id="PTHR43669">
    <property type="entry name" value="5-KETO-D-GLUCONATE 5-REDUCTASE"/>
    <property type="match status" value="1"/>
</dbReference>
<protein>
    <submittedName>
        <fullName evidence="4">3-oxoacyl-ACP reductase</fullName>
    </submittedName>
</protein>
<dbReference type="Gene3D" id="3.40.50.720">
    <property type="entry name" value="NAD(P)-binding Rossmann-like Domain"/>
    <property type="match status" value="1"/>
</dbReference>
<dbReference type="OrthoDB" id="658698at2"/>
<dbReference type="RefSeq" id="WP_054208839.1">
    <property type="nucleotide sequence ID" value="NZ_LGSZ01000031.1"/>
</dbReference>
<evidence type="ECO:0000256" key="1">
    <source>
        <dbReference type="ARBA" id="ARBA00006484"/>
    </source>
</evidence>
<dbReference type="Proteomes" id="UP000037822">
    <property type="component" value="Unassembled WGS sequence"/>
</dbReference>
<proteinExistence type="inferred from homology"/>
<sequence length="258" mass="26640">MPSASSPAHNKVAIITGAGSGVGRSVALAFLKDGYRTVLAGRRLDALEETISLSGVPASQALAVSTDVTDPASVQALFAATKQAFGRVDVLFNNAGVNAPGGIMLEDLSLADWQKVVDTNLTGPFLCTQAAFKAMRDQQPQGGRIINNGSISAHAPRPNSVAYTATKHAITGLTKTAALDGRKYGIAVGQVDIGNALTEMARKMTTGVPQADGSIKVEPVMDVDNVATTVLHMASLPPEANVLFVTVMATNAPFVGRG</sequence>
<evidence type="ECO:0000313" key="4">
    <source>
        <dbReference type="EMBL" id="KPH81282.1"/>
    </source>
</evidence>
<dbReference type="InterPro" id="IPR020904">
    <property type="entry name" value="Sc_DH/Rdtase_CS"/>
</dbReference>
<accession>A0A0N1F6V1</accession>
<dbReference type="GO" id="GO:0016491">
    <property type="term" value="F:oxidoreductase activity"/>
    <property type="evidence" value="ECO:0007669"/>
    <property type="project" value="UniProtKB-KW"/>
</dbReference>